<evidence type="ECO:0008006" key="3">
    <source>
        <dbReference type="Google" id="ProtNLM"/>
    </source>
</evidence>
<dbReference type="PANTHER" id="PTHR12788:SF10">
    <property type="entry name" value="PROTEIN-TYROSINE SULFOTRANSFERASE"/>
    <property type="match status" value="1"/>
</dbReference>
<dbReference type="SUPFAM" id="SSF52540">
    <property type="entry name" value="P-loop containing nucleoside triphosphate hydrolases"/>
    <property type="match status" value="1"/>
</dbReference>
<accession>A0A382M3F5</accession>
<dbReference type="GO" id="GO:0008476">
    <property type="term" value="F:protein-tyrosine sulfotransferase activity"/>
    <property type="evidence" value="ECO:0007669"/>
    <property type="project" value="InterPro"/>
</dbReference>
<dbReference type="Gene3D" id="3.40.50.300">
    <property type="entry name" value="P-loop containing nucleotide triphosphate hydrolases"/>
    <property type="match status" value="1"/>
</dbReference>
<name>A0A382M3F5_9ZZZZ</name>
<organism evidence="2">
    <name type="scientific">marine metagenome</name>
    <dbReference type="NCBI Taxonomy" id="408172"/>
    <lineage>
        <taxon>unclassified sequences</taxon>
        <taxon>metagenomes</taxon>
        <taxon>ecological metagenomes</taxon>
    </lineage>
</organism>
<dbReference type="InterPro" id="IPR026634">
    <property type="entry name" value="TPST-like"/>
</dbReference>
<protein>
    <recommendedName>
        <fullName evidence="3">Protein-tyrosine sulfotransferase</fullName>
    </recommendedName>
</protein>
<dbReference type="AlphaFoldDB" id="A0A382M3F5"/>
<dbReference type="GO" id="GO:0005794">
    <property type="term" value="C:Golgi apparatus"/>
    <property type="evidence" value="ECO:0007669"/>
    <property type="project" value="UniProtKB-ARBA"/>
</dbReference>
<dbReference type="PANTHER" id="PTHR12788">
    <property type="entry name" value="PROTEIN-TYROSINE SULFOTRANSFERASE 2"/>
    <property type="match status" value="1"/>
</dbReference>
<feature type="non-terminal residue" evidence="2">
    <location>
        <position position="1"/>
    </location>
</feature>
<gene>
    <name evidence="2" type="ORF">METZ01_LOCUS296002</name>
</gene>
<proteinExistence type="predicted"/>
<reference evidence="2" key="1">
    <citation type="submission" date="2018-05" db="EMBL/GenBank/DDBJ databases">
        <authorList>
            <person name="Lanie J.A."/>
            <person name="Ng W.-L."/>
            <person name="Kazmierczak K.M."/>
            <person name="Andrzejewski T.M."/>
            <person name="Davidsen T.M."/>
            <person name="Wayne K.J."/>
            <person name="Tettelin H."/>
            <person name="Glass J.I."/>
            <person name="Rusch D."/>
            <person name="Podicherti R."/>
            <person name="Tsui H.-C.T."/>
            <person name="Winkler M.E."/>
        </authorList>
    </citation>
    <scope>NUCLEOTIDE SEQUENCE</scope>
</reference>
<dbReference type="InterPro" id="IPR027417">
    <property type="entry name" value="P-loop_NTPase"/>
</dbReference>
<dbReference type="Pfam" id="PF13469">
    <property type="entry name" value="Sulfotransfer_3"/>
    <property type="match status" value="1"/>
</dbReference>
<evidence type="ECO:0000256" key="1">
    <source>
        <dbReference type="ARBA" id="ARBA00022679"/>
    </source>
</evidence>
<sequence>SFYQMAVKYQPENLAYLYHLSRLDEKILHSNLKNKIYEIIEKSNSTKKNIAYGNFLLSRYELKAKKYKNEFDHLLKGHQYYFESEKKKFKKKIEYFLNVLPKRKELINLNRHNKNIKMDNHMIKPIFIIGVPRCGSTLIEKIIASGSQYIPIGEETGIIHTVVQNLINHKQSLNSDIENFQTKIVETYKQKGLVQEKSNYMFTDKSLENFFYIDIIKEIFPQAKVINCRRNALSSIMSTLKNNLTFLAWAHNLEHIFKYYDIYYQMIKNFEKTHSNFIYDLQYEKFVSDPENEAKKLMKFCGLPWDIKCLEFYKRRDLISKTTSNLQIRKAIYKDSINKYLPYKQFLSKYGNKYSWFN</sequence>
<keyword evidence="1" id="KW-0808">Transferase</keyword>
<dbReference type="EMBL" id="UINC01090851">
    <property type="protein sequence ID" value="SVC43148.1"/>
    <property type="molecule type" value="Genomic_DNA"/>
</dbReference>
<evidence type="ECO:0000313" key="2">
    <source>
        <dbReference type="EMBL" id="SVC43148.1"/>
    </source>
</evidence>